<dbReference type="CDD" id="cd07566">
    <property type="entry name" value="ScNTA1_like"/>
    <property type="match status" value="1"/>
</dbReference>
<feature type="region of interest" description="Disordered" evidence="1">
    <location>
        <begin position="1"/>
        <end position="23"/>
    </location>
</feature>
<dbReference type="KEGG" id="yli:2911053"/>
<evidence type="ECO:0000256" key="1">
    <source>
        <dbReference type="SAM" id="MobiDB-lite"/>
    </source>
</evidence>
<dbReference type="EMBL" id="CP017556">
    <property type="protein sequence ID" value="AOW04438.1"/>
    <property type="molecule type" value="Genomic_DNA"/>
</dbReference>
<dbReference type="Pfam" id="PF00795">
    <property type="entry name" value="CN_hydrolase"/>
    <property type="match status" value="1"/>
</dbReference>
<dbReference type="PANTHER" id="PTHR11750:SF26">
    <property type="entry name" value="PROTEIN N-TERMINAL AMIDASE"/>
    <property type="match status" value="1"/>
</dbReference>
<reference evidence="3 4" key="1">
    <citation type="journal article" date="2016" name="PLoS ONE">
        <title>Sequence Assembly of Yarrowia lipolytica Strain W29/CLIB89 Shows Transposable Element Diversity.</title>
        <authorList>
            <person name="Magnan C."/>
            <person name="Yu J."/>
            <person name="Chang I."/>
            <person name="Jahn E."/>
            <person name="Kanomata Y."/>
            <person name="Wu J."/>
            <person name="Zeller M."/>
            <person name="Oakes M."/>
            <person name="Baldi P."/>
            <person name="Sandmeyer S."/>
        </authorList>
    </citation>
    <scope>NUCLEOTIDE SEQUENCE [LARGE SCALE GENOMIC DNA]</scope>
    <source>
        <strain evidence="4">CLIB89(W29)</strain>
    </source>
</reference>
<gene>
    <name evidence="3" type="ORF">YALI1_D27780g</name>
</gene>
<accession>A0A1D8NFN0</accession>
<dbReference type="PANTHER" id="PTHR11750">
    <property type="entry name" value="PROTEIN N-TERMINAL AMIDASE"/>
    <property type="match status" value="1"/>
</dbReference>
<dbReference type="SUPFAM" id="SSF56317">
    <property type="entry name" value="Carbon-nitrogen hydrolase"/>
    <property type="match status" value="1"/>
</dbReference>
<evidence type="ECO:0000313" key="3">
    <source>
        <dbReference type="EMBL" id="AOW04438.1"/>
    </source>
</evidence>
<dbReference type="GO" id="GO:0030163">
    <property type="term" value="P:protein catabolic process"/>
    <property type="evidence" value="ECO:0007669"/>
    <property type="project" value="TreeGrafter"/>
</dbReference>
<dbReference type="VEuPathDB" id="FungiDB:YALI0_D21978g"/>
<proteinExistence type="predicted"/>
<feature type="domain" description="CN hydrolase" evidence="2">
    <location>
        <begin position="33"/>
        <end position="390"/>
    </location>
</feature>
<evidence type="ECO:0000313" key="4">
    <source>
        <dbReference type="Proteomes" id="UP000182444"/>
    </source>
</evidence>
<dbReference type="InterPro" id="IPR036526">
    <property type="entry name" value="C-N_Hydrolase_sf"/>
</dbReference>
<dbReference type="VEuPathDB" id="FungiDB:YALI1_D27780g"/>
<dbReference type="RefSeq" id="XP_503133.2">
    <property type="nucleotide sequence ID" value="XM_503133.3"/>
</dbReference>
<dbReference type="Gene3D" id="3.60.110.10">
    <property type="entry name" value="Carbon-nitrogen hydrolase"/>
    <property type="match status" value="1"/>
</dbReference>
<dbReference type="AlphaFoldDB" id="A0A1D8NFN0"/>
<dbReference type="GO" id="GO:0008418">
    <property type="term" value="F:protein-N-terminal asparagine amidohydrolase activity"/>
    <property type="evidence" value="ECO:0007669"/>
    <property type="project" value="InterPro"/>
</dbReference>
<dbReference type="InterPro" id="IPR003010">
    <property type="entry name" value="C-N_Hydrolase"/>
</dbReference>
<dbReference type="eggNOG" id="ENOG502QVBD">
    <property type="taxonomic scope" value="Eukaryota"/>
</dbReference>
<dbReference type="PROSITE" id="PS50263">
    <property type="entry name" value="CN_HYDROLASE"/>
    <property type="match status" value="1"/>
</dbReference>
<dbReference type="GeneID" id="2911053"/>
<sequence length="394" mass="44354">MKRAFGRLSPPLRHLTQPRTMATTARTTTPLNLQIGCLQLKPEIGEVDKNMGVANELIDRYYATAKKDDKTPKIDILMLPEMSFTGYNFESPENLKPFREETESSKSIEWARECAKKIDGHVLVGYPEFSPQDDATYNSVSMVSPKGDILFTYRKSFLYTADEAMGMSESPDGFQTYGPFPSLSQDIPLKFQVGICMDINPYKFESAPSEYEFGNSVKKNKVPLVLLPMAWTHSKSPSLVPVKSSDKIPMTEEQEKTHSELRNAIVHKCTMLHGKSTFDGLITEPKEIPKYKNEDLATFHDYTADVDNKLPLVDTLQYWIERLQPVWNQNTDVDFPVTMVTANRVGFEQGDVLYAGSSMCAVMDPLQQKIFLRGALSAADEGLMVFNVDLSVPN</sequence>
<organism evidence="3 4">
    <name type="scientific">Yarrowia lipolytica</name>
    <name type="common">Candida lipolytica</name>
    <dbReference type="NCBI Taxonomy" id="4952"/>
    <lineage>
        <taxon>Eukaryota</taxon>
        <taxon>Fungi</taxon>
        <taxon>Dikarya</taxon>
        <taxon>Ascomycota</taxon>
        <taxon>Saccharomycotina</taxon>
        <taxon>Dipodascomycetes</taxon>
        <taxon>Dipodascales</taxon>
        <taxon>Dipodascales incertae sedis</taxon>
        <taxon>Yarrowia</taxon>
    </lineage>
</organism>
<dbReference type="GO" id="GO:0070773">
    <property type="term" value="F:protein-N-terminal glutamine amidohydrolase activity"/>
    <property type="evidence" value="ECO:0007669"/>
    <property type="project" value="InterPro"/>
</dbReference>
<dbReference type="InterPro" id="IPR039703">
    <property type="entry name" value="Nta1"/>
</dbReference>
<dbReference type="Proteomes" id="UP000182444">
    <property type="component" value="Chromosome 1D"/>
</dbReference>
<protein>
    <recommendedName>
        <fullName evidence="2">CN hydrolase domain-containing protein</fullName>
    </recommendedName>
</protein>
<name>A0A1D8NFN0_YARLL</name>
<evidence type="ECO:0000259" key="2">
    <source>
        <dbReference type="PROSITE" id="PS50263"/>
    </source>
</evidence>